<evidence type="ECO:0000313" key="5">
    <source>
        <dbReference type="Proteomes" id="UP000054773"/>
    </source>
</evidence>
<dbReference type="Pfam" id="PF13516">
    <property type="entry name" value="LRR_6"/>
    <property type="match status" value="3"/>
</dbReference>
<dbReference type="PANTHER" id="PTHR24113">
    <property type="entry name" value="RAN GTPASE-ACTIVATING PROTEIN 1"/>
    <property type="match status" value="1"/>
</dbReference>
<dbReference type="GO" id="GO:0005829">
    <property type="term" value="C:cytosol"/>
    <property type="evidence" value="ECO:0007669"/>
    <property type="project" value="TreeGrafter"/>
</dbReference>
<dbReference type="SMART" id="SM00368">
    <property type="entry name" value="LRR_RI"/>
    <property type="match status" value="3"/>
</dbReference>
<evidence type="ECO:0000313" key="4">
    <source>
        <dbReference type="EMBL" id="KTC98371.1"/>
    </source>
</evidence>
<comment type="caution">
    <text evidence="4">The sequence shown here is derived from an EMBL/GenBank/DDBJ whole genome shotgun (WGS) entry which is preliminary data.</text>
</comment>
<dbReference type="PATRIC" id="fig|448.7.peg.978"/>
<reference evidence="4 5" key="1">
    <citation type="submission" date="2015-11" db="EMBL/GenBank/DDBJ databases">
        <title>Genomic analysis of 38 Legionella species identifies large and diverse effector repertoires.</title>
        <authorList>
            <person name="Burstein D."/>
            <person name="Amaro F."/>
            <person name="Zusman T."/>
            <person name="Lifshitz Z."/>
            <person name="Cohen O."/>
            <person name="Gilbert J.A."/>
            <person name="Pupko T."/>
            <person name="Shuman H.A."/>
            <person name="Segal G."/>
        </authorList>
    </citation>
    <scope>NUCLEOTIDE SEQUENCE [LARGE SCALE GENOMIC DNA]</scope>
    <source>
        <strain evidence="4 5">SE-32A-C8</strain>
    </source>
</reference>
<dbReference type="SUPFAM" id="SSF52047">
    <property type="entry name" value="RNI-like"/>
    <property type="match status" value="1"/>
</dbReference>
<dbReference type="GO" id="GO:0031267">
    <property type="term" value="F:small GTPase binding"/>
    <property type="evidence" value="ECO:0007669"/>
    <property type="project" value="TreeGrafter"/>
</dbReference>
<keyword evidence="1" id="KW-0343">GTPase activation</keyword>
<proteinExistence type="predicted"/>
<keyword evidence="2" id="KW-0433">Leucine-rich repeat</keyword>
<accession>A0A0W0TRM8</accession>
<sequence>MKPSVNEALKIMKTGKFPENGVIDLKSQDLNDKDMEALALQLCSSTDGQIMTYNLSGNHFTEKGLQHLWYALPKAPISSPIIVDLTHNNLGDRAIVSLANCIRYFPPFVTLKLGHNPFRDIRPLLFALSSGKCPSNLTIDLTGVGFSLNAVEQLQTALAKAPEDLTLNLSYTGMKDRNGMILMHAFESLEYPRKQTLILSYNGLTSLSIRALAKALEKRNARHRFAINLEGNQLKSDGLKALSVILMKDDAPLLSLNLRNTGINGEGIKALAQALSSGRVPQGTCLDLSNNQLQDDDLDSLWTALQSKKCPSHLTLILNDNKLSTKTLTALGPIVSTLSHGLSLSLTGNTFNKPALREFITELHDKMLPFSLHLEINSQNSKTYQQEQQEINILCGMALQTALNFLTILQGQAQVTSPLSLLPKDIIRHIFSFVAPKEDLTRIAKLHDQASNKLSLIKRGGFFISSPKAEGKILPLESKNTLS</sequence>
<dbReference type="OrthoDB" id="9920862at2"/>
<keyword evidence="3" id="KW-0677">Repeat</keyword>
<dbReference type="AlphaFoldDB" id="A0A0W0TRM8"/>
<evidence type="ECO:0000256" key="2">
    <source>
        <dbReference type="ARBA" id="ARBA00022614"/>
    </source>
</evidence>
<gene>
    <name evidence="4" type="ORF">Lery_0934</name>
</gene>
<dbReference type="InterPro" id="IPR001611">
    <property type="entry name" value="Leu-rich_rpt"/>
</dbReference>
<dbReference type="GO" id="GO:0006913">
    <property type="term" value="P:nucleocytoplasmic transport"/>
    <property type="evidence" value="ECO:0007669"/>
    <property type="project" value="TreeGrafter"/>
</dbReference>
<protein>
    <recommendedName>
        <fullName evidence="6">F-box domain-containing protein</fullName>
    </recommendedName>
</protein>
<evidence type="ECO:0008006" key="6">
    <source>
        <dbReference type="Google" id="ProtNLM"/>
    </source>
</evidence>
<dbReference type="GO" id="GO:0048471">
    <property type="term" value="C:perinuclear region of cytoplasm"/>
    <property type="evidence" value="ECO:0007669"/>
    <property type="project" value="TreeGrafter"/>
</dbReference>
<dbReference type="EMBL" id="LNYA01000021">
    <property type="protein sequence ID" value="KTC98371.1"/>
    <property type="molecule type" value="Genomic_DNA"/>
</dbReference>
<dbReference type="PANTHER" id="PTHR24113:SF12">
    <property type="entry name" value="RAN GTPASE-ACTIVATING PROTEIN 1"/>
    <property type="match status" value="1"/>
</dbReference>
<dbReference type="InterPro" id="IPR027038">
    <property type="entry name" value="RanGap"/>
</dbReference>
<keyword evidence="5" id="KW-1185">Reference proteome</keyword>
<evidence type="ECO:0000256" key="1">
    <source>
        <dbReference type="ARBA" id="ARBA00022468"/>
    </source>
</evidence>
<evidence type="ECO:0000256" key="3">
    <source>
        <dbReference type="ARBA" id="ARBA00022737"/>
    </source>
</evidence>
<dbReference type="InterPro" id="IPR032675">
    <property type="entry name" value="LRR_dom_sf"/>
</dbReference>
<name>A0A0W0TRM8_LEGER</name>
<dbReference type="GO" id="GO:0005096">
    <property type="term" value="F:GTPase activator activity"/>
    <property type="evidence" value="ECO:0007669"/>
    <property type="project" value="UniProtKB-KW"/>
</dbReference>
<dbReference type="STRING" id="448.Lery_0934"/>
<dbReference type="Gene3D" id="3.80.10.10">
    <property type="entry name" value="Ribonuclease Inhibitor"/>
    <property type="match status" value="1"/>
</dbReference>
<dbReference type="Proteomes" id="UP000054773">
    <property type="component" value="Unassembled WGS sequence"/>
</dbReference>
<organism evidence="4 5">
    <name type="scientific">Legionella erythra</name>
    <dbReference type="NCBI Taxonomy" id="448"/>
    <lineage>
        <taxon>Bacteria</taxon>
        <taxon>Pseudomonadati</taxon>
        <taxon>Pseudomonadota</taxon>
        <taxon>Gammaproteobacteria</taxon>
        <taxon>Legionellales</taxon>
        <taxon>Legionellaceae</taxon>
        <taxon>Legionella</taxon>
    </lineage>
</organism>